<dbReference type="AlphaFoldDB" id="A0A4S4ESH1"/>
<dbReference type="GO" id="GO:0005576">
    <property type="term" value="C:extracellular region"/>
    <property type="evidence" value="ECO:0007669"/>
    <property type="project" value="TreeGrafter"/>
</dbReference>
<evidence type="ECO:0000256" key="2">
    <source>
        <dbReference type="SAM" id="SignalP"/>
    </source>
</evidence>
<dbReference type="GO" id="GO:0080155">
    <property type="term" value="P:regulation of double fertilization forming a zygote and endosperm"/>
    <property type="evidence" value="ECO:0007669"/>
    <property type="project" value="TreeGrafter"/>
</dbReference>
<accession>A0A4S4ESH1</accession>
<evidence type="ECO:0000313" key="4">
    <source>
        <dbReference type="EMBL" id="THG19801.1"/>
    </source>
</evidence>
<dbReference type="PANTHER" id="PTHR31181:SF51">
    <property type="entry name" value="EGG CELL-SECRETED PROTEIN 1.4"/>
    <property type="match status" value="1"/>
</dbReference>
<dbReference type="EMBL" id="SDRB02002261">
    <property type="protein sequence ID" value="THG19801.1"/>
    <property type="molecule type" value="Genomic_DNA"/>
</dbReference>
<protein>
    <recommendedName>
        <fullName evidence="3">Prolamin-like domain-containing protein</fullName>
    </recommendedName>
</protein>
<dbReference type="InterPro" id="IPR008502">
    <property type="entry name" value="Prolamin-like"/>
</dbReference>
<dbReference type="PANTHER" id="PTHR31181">
    <property type="entry name" value="EGG CELL-SECRETED PROTEIN 1.4"/>
    <property type="match status" value="1"/>
</dbReference>
<dbReference type="Pfam" id="PF05617">
    <property type="entry name" value="Prolamin_like"/>
    <property type="match status" value="1"/>
</dbReference>
<feature type="signal peptide" evidence="2">
    <location>
        <begin position="1"/>
        <end position="22"/>
    </location>
</feature>
<evidence type="ECO:0000256" key="1">
    <source>
        <dbReference type="ARBA" id="ARBA00022729"/>
    </source>
</evidence>
<dbReference type="GO" id="GO:2000008">
    <property type="term" value="P:regulation of protein localization to cell surface"/>
    <property type="evidence" value="ECO:0007669"/>
    <property type="project" value="TreeGrafter"/>
</dbReference>
<comment type="caution">
    <text evidence="4">The sequence shown here is derived from an EMBL/GenBank/DDBJ whole genome shotgun (WGS) entry which is preliminary data.</text>
</comment>
<reference evidence="4 5" key="1">
    <citation type="journal article" date="2018" name="Proc. Natl. Acad. Sci. U.S.A.">
        <title>Draft genome sequence of Camellia sinensis var. sinensis provides insights into the evolution of the tea genome and tea quality.</title>
        <authorList>
            <person name="Wei C."/>
            <person name="Yang H."/>
            <person name="Wang S."/>
            <person name="Zhao J."/>
            <person name="Liu C."/>
            <person name="Gao L."/>
            <person name="Xia E."/>
            <person name="Lu Y."/>
            <person name="Tai Y."/>
            <person name="She G."/>
            <person name="Sun J."/>
            <person name="Cao H."/>
            <person name="Tong W."/>
            <person name="Gao Q."/>
            <person name="Li Y."/>
            <person name="Deng W."/>
            <person name="Jiang X."/>
            <person name="Wang W."/>
            <person name="Chen Q."/>
            <person name="Zhang S."/>
            <person name="Li H."/>
            <person name="Wu J."/>
            <person name="Wang P."/>
            <person name="Li P."/>
            <person name="Shi C."/>
            <person name="Zheng F."/>
            <person name="Jian J."/>
            <person name="Huang B."/>
            <person name="Shan D."/>
            <person name="Shi M."/>
            <person name="Fang C."/>
            <person name="Yue Y."/>
            <person name="Li F."/>
            <person name="Li D."/>
            <person name="Wei S."/>
            <person name="Han B."/>
            <person name="Jiang C."/>
            <person name="Yin Y."/>
            <person name="Xia T."/>
            <person name="Zhang Z."/>
            <person name="Bennetzen J.L."/>
            <person name="Zhao S."/>
            <person name="Wan X."/>
        </authorList>
    </citation>
    <scope>NUCLEOTIDE SEQUENCE [LARGE SCALE GENOMIC DNA]</scope>
    <source>
        <strain evidence="5">cv. Shuchazao</strain>
        <tissue evidence="4">Leaf</tissue>
    </source>
</reference>
<feature type="chain" id="PRO_5020773562" description="Prolamin-like domain-containing protein" evidence="2">
    <location>
        <begin position="23"/>
        <end position="119"/>
    </location>
</feature>
<sequence length="119" mass="13297">MVFTVMAMALAATTSIPTTAMARNTKRLVEGPHFECWRYVSRVEGCSEDLRRSLNERQIRLGLHCCKAIKGLGSACFGEVFRYGPYSLLYGNAVKDYCSWIESPPSPPVYFPQSSPLPN</sequence>
<feature type="domain" description="Prolamin-like" evidence="3">
    <location>
        <begin position="35"/>
        <end position="99"/>
    </location>
</feature>
<dbReference type="Proteomes" id="UP000306102">
    <property type="component" value="Unassembled WGS sequence"/>
</dbReference>
<dbReference type="STRING" id="542762.A0A4S4ESH1"/>
<keyword evidence="5" id="KW-1185">Reference proteome</keyword>
<dbReference type="GO" id="GO:0009567">
    <property type="term" value="P:double fertilization forming a zygote and endosperm"/>
    <property type="evidence" value="ECO:0007669"/>
    <property type="project" value="TreeGrafter"/>
</dbReference>
<evidence type="ECO:0000313" key="5">
    <source>
        <dbReference type="Proteomes" id="UP000306102"/>
    </source>
</evidence>
<organism evidence="4 5">
    <name type="scientific">Camellia sinensis var. sinensis</name>
    <name type="common">China tea</name>
    <dbReference type="NCBI Taxonomy" id="542762"/>
    <lineage>
        <taxon>Eukaryota</taxon>
        <taxon>Viridiplantae</taxon>
        <taxon>Streptophyta</taxon>
        <taxon>Embryophyta</taxon>
        <taxon>Tracheophyta</taxon>
        <taxon>Spermatophyta</taxon>
        <taxon>Magnoliopsida</taxon>
        <taxon>eudicotyledons</taxon>
        <taxon>Gunneridae</taxon>
        <taxon>Pentapetalae</taxon>
        <taxon>asterids</taxon>
        <taxon>Ericales</taxon>
        <taxon>Theaceae</taxon>
        <taxon>Camellia</taxon>
    </lineage>
</organism>
<gene>
    <name evidence="4" type="ORF">TEA_018555</name>
</gene>
<dbReference type="GO" id="GO:0031982">
    <property type="term" value="C:vesicle"/>
    <property type="evidence" value="ECO:0007669"/>
    <property type="project" value="TreeGrafter"/>
</dbReference>
<proteinExistence type="predicted"/>
<keyword evidence="1 2" id="KW-0732">Signal</keyword>
<evidence type="ECO:0000259" key="3">
    <source>
        <dbReference type="Pfam" id="PF05617"/>
    </source>
</evidence>
<name>A0A4S4ESH1_CAMSN</name>